<feature type="compositionally biased region" description="Low complexity" evidence="1">
    <location>
        <begin position="136"/>
        <end position="147"/>
    </location>
</feature>
<name>A0AAN8IQZ3_9EURO</name>
<feature type="region of interest" description="Disordered" evidence="1">
    <location>
        <begin position="118"/>
        <end position="236"/>
    </location>
</feature>
<keyword evidence="3" id="KW-1185">Reference proteome</keyword>
<evidence type="ECO:0000313" key="2">
    <source>
        <dbReference type="EMBL" id="KAK5956527.1"/>
    </source>
</evidence>
<dbReference type="EMBL" id="JAKLMC020000004">
    <property type="protein sequence ID" value="KAK5956527.1"/>
    <property type="molecule type" value="Genomic_DNA"/>
</dbReference>
<feature type="compositionally biased region" description="Basic and acidic residues" evidence="1">
    <location>
        <begin position="164"/>
        <end position="174"/>
    </location>
</feature>
<reference evidence="2 3" key="1">
    <citation type="submission" date="2022-12" db="EMBL/GenBank/DDBJ databases">
        <title>Genomic features and morphological characterization of a novel Knufia sp. strain isolated from spacecraft assembly facility.</title>
        <authorList>
            <person name="Teixeira M."/>
            <person name="Chander A.M."/>
            <person name="Stajich J.E."/>
            <person name="Venkateswaran K."/>
        </authorList>
    </citation>
    <scope>NUCLEOTIDE SEQUENCE [LARGE SCALE GENOMIC DNA]</scope>
    <source>
        <strain evidence="2 3">FJI-L2-BK-P2</strain>
    </source>
</reference>
<dbReference type="AlphaFoldDB" id="A0AAN8IQZ3"/>
<evidence type="ECO:0000313" key="3">
    <source>
        <dbReference type="Proteomes" id="UP001316803"/>
    </source>
</evidence>
<organism evidence="2 3">
    <name type="scientific">Knufia fluminis</name>
    <dbReference type="NCBI Taxonomy" id="191047"/>
    <lineage>
        <taxon>Eukaryota</taxon>
        <taxon>Fungi</taxon>
        <taxon>Dikarya</taxon>
        <taxon>Ascomycota</taxon>
        <taxon>Pezizomycotina</taxon>
        <taxon>Eurotiomycetes</taxon>
        <taxon>Chaetothyriomycetidae</taxon>
        <taxon>Chaetothyriales</taxon>
        <taxon>Trichomeriaceae</taxon>
        <taxon>Knufia</taxon>
    </lineage>
</organism>
<feature type="compositionally biased region" description="Polar residues" evidence="1">
    <location>
        <begin position="78"/>
        <end position="95"/>
    </location>
</feature>
<feature type="region of interest" description="Disordered" evidence="1">
    <location>
        <begin position="1"/>
        <end position="95"/>
    </location>
</feature>
<comment type="caution">
    <text evidence="2">The sequence shown here is derived from an EMBL/GenBank/DDBJ whole genome shotgun (WGS) entry which is preliminary data.</text>
</comment>
<dbReference type="Proteomes" id="UP001316803">
    <property type="component" value="Unassembled WGS sequence"/>
</dbReference>
<evidence type="ECO:0000256" key="1">
    <source>
        <dbReference type="SAM" id="MobiDB-lite"/>
    </source>
</evidence>
<gene>
    <name evidence="2" type="ORF">OHC33_002012</name>
</gene>
<proteinExistence type="predicted"/>
<accession>A0AAN8IQZ3</accession>
<feature type="compositionally biased region" description="Basic and acidic residues" evidence="1">
    <location>
        <begin position="42"/>
        <end position="51"/>
    </location>
</feature>
<sequence length="236" mass="26112">MAPFRIPFTSKKPANSTAEVTTDENAKPVAESPYRPSLALGVKERRQEPNEFKLSSVSGNGEYMPPSPTEKKSFWHKSPTTTASSNHRSVFSDNEPFSISRESFDSYRRSFDISGRSPIIHADSFTSRTSLDSRRSGLPPRSSLSGDTFAQPPPLEDEAEEGFEDVKLQDEAPHKPKKKSFLSRFGESAEENNTTGDGKHHFSLLPGRRRGQSGTGSELEPVQRPASKGKTEPTIR</sequence>
<protein>
    <submittedName>
        <fullName evidence="2">Uncharacterized protein</fullName>
    </submittedName>
</protein>